<dbReference type="PANTHER" id="PTHR33541:SF11">
    <property type="entry name" value="PROTEIN BIG GRAIN 1-LIKE E"/>
    <property type="match status" value="1"/>
</dbReference>
<sequence length="330" mass="36992">MQGIHTSMSLCTHSSRMSSIGLSNTDNSVRSRRAHRRHDSGELDVFEAVRYFAGAMDEVGLAGRIGPQRVIGEDGVLWREERKSLDTPMTTIPPQECQGVEKCHSNERKGKQPSSPGTRLASFLNSIFNQTGSKRKSKSCTTAKSSKDGELEERPGGRSRRRSCHSRSTPPPHTNIPAKSQEEQCGSYKLAHGHPKVATFCPQREVWDERRVQGETWLAEIAKFSDRLHDKSKVLGGGRLDVAWNEGLLENRWVLHRNKEGFFEKHGECGDEFRRKEESMEDNGGETDSSSDLFELKNIEFGEFSSGLPFYGTTEMEIVERGSSITSVPF</sequence>
<feature type="region of interest" description="Disordered" evidence="7">
    <location>
        <begin position="134"/>
        <end position="182"/>
    </location>
</feature>
<evidence type="ECO:0000256" key="5">
    <source>
        <dbReference type="ARBA" id="ARBA00023136"/>
    </source>
</evidence>
<evidence type="ECO:0000256" key="1">
    <source>
        <dbReference type="ARBA" id="ARBA00004236"/>
    </source>
</evidence>
<feature type="compositionally biased region" description="Basic and acidic residues" evidence="7">
    <location>
        <begin position="145"/>
        <end position="156"/>
    </location>
</feature>
<keyword evidence="6" id="KW-0927">Auxin signaling pathway</keyword>
<dbReference type="OrthoDB" id="1871242at2759"/>
<dbReference type="GO" id="GO:0009734">
    <property type="term" value="P:auxin-activated signaling pathway"/>
    <property type="evidence" value="ECO:0007669"/>
    <property type="project" value="UniProtKB-KW"/>
</dbReference>
<dbReference type="AlphaFoldDB" id="A0A8B9ATX6"/>
<comment type="similarity">
    <text evidence="2">Belongs to the BIG GRAIN 1 (BG1) plant protein family.</text>
</comment>
<keyword evidence="3" id="KW-0813">Transport</keyword>
<name>A0A8B9ATX6_PHODC</name>
<dbReference type="RefSeq" id="XP_038987348.1">
    <property type="nucleotide sequence ID" value="XM_039131420.1"/>
</dbReference>
<comment type="subcellular location">
    <subcellularLocation>
        <location evidence="1">Cell membrane</location>
    </subcellularLocation>
</comment>
<evidence type="ECO:0000256" key="7">
    <source>
        <dbReference type="SAM" id="MobiDB-lite"/>
    </source>
</evidence>
<protein>
    <submittedName>
        <fullName evidence="9">Protein BIG GRAIN 1-like E</fullName>
    </submittedName>
</protein>
<evidence type="ECO:0000256" key="2">
    <source>
        <dbReference type="ARBA" id="ARBA00010067"/>
    </source>
</evidence>
<gene>
    <name evidence="9" type="primary">LOC120112350</name>
</gene>
<proteinExistence type="inferred from homology"/>
<dbReference type="GO" id="GO:0005886">
    <property type="term" value="C:plasma membrane"/>
    <property type="evidence" value="ECO:0007669"/>
    <property type="project" value="UniProtKB-SubCell"/>
</dbReference>
<evidence type="ECO:0000256" key="6">
    <source>
        <dbReference type="ARBA" id="ARBA00023294"/>
    </source>
</evidence>
<dbReference type="KEGG" id="pda:120112350"/>
<dbReference type="PANTHER" id="PTHR33541">
    <property type="entry name" value="PROTEIN BIG GRAIN 1-LIKE A-RELATED"/>
    <property type="match status" value="1"/>
</dbReference>
<dbReference type="InterPro" id="IPR039621">
    <property type="entry name" value="BG1-like"/>
</dbReference>
<feature type="region of interest" description="Disordered" evidence="7">
    <location>
        <begin position="1"/>
        <end position="38"/>
    </location>
</feature>
<organism evidence="8 9">
    <name type="scientific">Phoenix dactylifera</name>
    <name type="common">Date palm</name>
    <dbReference type="NCBI Taxonomy" id="42345"/>
    <lineage>
        <taxon>Eukaryota</taxon>
        <taxon>Viridiplantae</taxon>
        <taxon>Streptophyta</taxon>
        <taxon>Embryophyta</taxon>
        <taxon>Tracheophyta</taxon>
        <taxon>Spermatophyta</taxon>
        <taxon>Magnoliopsida</taxon>
        <taxon>Liliopsida</taxon>
        <taxon>Arecaceae</taxon>
        <taxon>Coryphoideae</taxon>
        <taxon>Phoeniceae</taxon>
        <taxon>Phoenix</taxon>
    </lineage>
</organism>
<keyword evidence="4" id="KW-1003">Cell membrane</keyword>
<keyword evidence="5" id="KW-0472">Membrane</keyword>
<evidence type="ECO:0000256" key="3">
    <source>
        <dbReference type="ARBA" id="ARBA00022448"/>
    </source>
</evidence>
<keyword evidence="8" id="KW-1185">Reference proteome</keyword>
<feature type="region of interest" description="Disordered" evidence="7">
    <location>
        <begin position="83"/>
        <end position="120"/>
    </location>
</feature>
<evidence type="ECO:0000313" key="9">
    <source>
        <dbReference type="RefSeq" id="XP_038987348.1"/>
    </source>
</evidence>
<dbReference type="GeneID" id="120112350"/>
<accession>A0A8B9ATX6</accession>
<dbReference type="Proteomes" id="UP000228380">
    <property type="component" value="Chromosome 11"/>
</dbReference>
<reference evidence="8" key="1">
    <citation type="journal article" date="2019" name="Nat. Commun.">
        <title>Genome-wide association mapping of date palm fruit traits.</title>
        <authorList>
            <person name="Hazzouri K.M."/>
            <person name="Gros-Balthazard M."/>
            <person name="Flowers J.M."/>
            <person name="Copetti D."/>
            <person name="Lemansour A."/>
            <person name="Lebrun M."/>
            <person name="Masmoudi K."/>
            <person name="Ferrand S."/>
            <person name="Dhar M.I."/>
            <person name="Fresquez Z.A."/>
            <person name="Rosas U."/>
            <person name="Zhang J."/>
            <person name="Talag J."/>
            <person name="Lee S."/>
            <person name="Kudrna D."/>
            <person name="Powell R.F."/>
            <person name="Leitch I.J."/>
            <person name="Krueger R.R."/>
            <person name="Wing R.A."/>
            <person name="Amiri K.M.A."/>
            <person name="Purugganan M.D."/>
        </authorList>
    </citation>
    <scope>NUCLEOTIDE SEQUENCE [LARGE SCALE GENOMIC DNA]</scope>
    <source>
        <strain evidence="8">cv. Khalas</strain>
    </source>
</reference>
<evidence type="ECO:0000313" key="8">
    <source>
        <dbReference type="Proteomes" id="UP000228380"/>
    </source>
</evidence>
<evidence type="ECO:0000256" key="4">
    <source>
        <dbReference type="ARBA" id="ARBA00022475"/>
    </source>
</evidence>
<reference evidence="9" key="2">
    <citation type="submission" date="2025-08" db="UniProtKB">
        <authorList>
            <consortium name="RefSeq"/>
        </authorList>
    </citation>
    <scope>IDENTIFICATION</scope>
    <source>
        <tissue evidence="9">Young leaves</tissue>
    </source>
</reference>
<feature type="compositionally biased region" description="Basic and acidic residues" evidence="7">
    <location>
        <begin position="99"/>
        <end position="110"/>
    </location>
</feature>
<feature type="compositionally biased region" description="Polar residues" evidence="7">
    <location>
        <begin position="1"/>
        <end position="28"/>
    </location>
</feature>